<evidence type="ECO:0000256" key="4">
    <source>
        <dbReference type="ARBA" id="ARBA00011953"/>
    </source>
</evidence>
<dbReference type="PANTHER" id="PTHR11933:SF5">
    <property type="entry name" value="MITOCHONDRIAL TRNA-SPECIFIC 2-THIOURIDYLASE 1"/>
    <property type="match status" value="1"/>
</dbReference>
<dbReference type="GO" id="GO:0005524">
    <property type="term" value="F:ATP binding"/>
    <property type="evidence" value="ECO:0007669"/>
    <property type="project" value="UniProtKB-KW"/>
</dbReference>
<dbReference type="AlphaFoldDB" id="A0AAD9UGC7"/>
<proteinExistence type="inferred from homology"/>
<dbReference type="Gene3D" id="2.30.30.280">
    <property type="entry name" value="Adenine nucleotide alpha hydrolases-like domains"/>
    <property type="match status" value="1"/>
</dbReference>
<evidence type="ECO:0000256" key="7">
    <source>
        <dbReference type="ARBA" id="ARBA00022694"/>
    </source>
</evidence>
<dbReference type="InterPro" id="IPR014729">
    <property type="entry name" value="Rossmann-like_a/b/a_fold"/>
</dbReference>
<evidence type="ECO:0000256" key="5">
    <source>
        <dbReference type="ARBA" id="ARBA00022555"/>
    </source>
</evidence>
<comment type="subcellular location">
    <subcellularLocation>
        <location evidence="2">Mitochondrion</location>
    </subcellularLocation>
</comment>
<dbReference type="GO" id="GO:0061708">
    <property type="term" value="F:tRNA-5-taurinomethyluridine 2-sulfurtransferase"/>
    <property type="evidence" value="ECO:0007669"/>
    <property type="project" value="UniProtKB-EC"/>
</dbReference>
<evidence type="ECO:0000256" key="12">
    <source>
        <dbReference type="ARBA" id="ARBA00049564"/>
    </source>
</evidence>
<dbReference type="Gene3D" id="2.40.30.10">
    <property type="entry name" value="Translation factors"/>
    <property type="match status" value="1"/>
</dbReference>
<evidence type="ECO:0000256" key="9">
    <source>
        <dbReference type="ARBA" id="ARBA00022840"/>
    </source>
</evidence>
<keyword evidence="7" id="KW-0819">tRNA processing</keyword>
<dbReference type="InterPro" id="IPR046885">
    <property type="entry name" value="MnmA-like_C"/>
</dbReference>
<dbReference type="Proteomes" id="UP001209878">
    <property type="component" value="Unassembled WGS sequence"/>
</dbReference>
<comment type="caution">
    <text evidence="14">The sequence shown here is derived from an EMBL/GenBank/DDBJ whole genome shotgun (WGS) entry which is preliminary data.</text>
</comment>
<evidence type="ECO:0000256" key="6">
    <source>
        <dbReference type="ARBA" id="ARBA00022679"/>
    </source>
</evidence>
<comment type="function">
    <text evidence="1">Catalyzes the 2-thiolation of uridine at the wobble position (U34) of mitochondrial tRNA(Lys), tRNA(Glu) and tRNA(Gln). Required for the formation of 5-taurinomethyl-2-thiouridine (tm5s2U) of mitochondrial tRNA(Lys), tRNA(Glu), and tRNA(Gln) at the wobble position. ATP is required to activate the C2 atom of the wobble base.</text>
</comment>
<dbReference type="Gene3D" id="3.40.50.620">
    <property type="entry name" value="HUPs"/>
    <property type="match status" value="1"/>
</dbReference>
<evidence type="ECO:0000259" key="13">
    <source>
        <dbReference type="Pfam" id="PF20258"/>
    </source>
</evidence>
<sequence>MQLGFNVIGAFMTNWDLTNETGHCMADHDREDARFVCDKLNIPFNEVNFVKEYWNDVFSQFLQGYENGATPNPDVLCNKYIKFGYFFDYATQQLGGDAVATGHYARNSAGTFLEHVNEVEDVQLLRSVDRVKDQTLFLAQISQHSLRRTMFPVGDLVKSVVKEMALTADLEKIVKKKEYLPPAPGDFIDVETGNVVGKHKGVHYWTVGQRANIGGLHKAYFIADCRPHTRQVIVAQGTNHPALFAQSMTTDRPHWIHRKPAQLSPQSDNECLFKFQHAHDLSHCCIHEMDTGHLQVTLEQPLRALTAGQYAVFYDGEQCLGSACIQRPGSSLYHLGLAEDDKLQHTS</sequence>
<dbReference type="GO" id="GO:0002143">
    <property type="term" value="P:tRNA wobble position uridine thiolation"/>
    <property type="evidence" value="ECO:0007669"/>
    <property type="project" value="TreeGrafter"/>
</dbReference>
<dbReference type="FunFam" id="3.40.50.620:FF:000104">
    <property type="entry name" value="Mitochondrial tRNA-specific 2-thiouridylase 1"/>
    <property type="match status" value="1"/>
</dbReference>
<evidence type="ECO:0000256" key="3">
    <source>
        <dbReference type="ARBA" id="ARBA00006191"/>
    </source>
</evidence>
<dbReference type="FunFam" id="2.30.30.280:FF:000001">
    <property type="entry name" value="tRNA-specific 2-thiouridylase MnmA"/>
    <property type="match status" value="1"/>
</dbReference>
<name>A0AAD9UGC7_RIDPI</name>
<dbReference type="GO" id="GO:0005739">
    <property type="term" value="C:mitochondrion"/>
    <property type="evidence" value="ECO:0007669"/>
    <property type="project" value="UniProtKB-SubCell"/>
</dbReference>
<evidence type="ECO:0000313" key="15">
    <source>
        <dbReference type="Proteomes" id="UP001209878"/>
    </source>
</evidence>
<protein>
    <recommendedName>
        <fullName evidence="4">tRNA-5-taurinomethyluridine 2-sulfurtransferase</fullName>
        <ecNumber evidence="4">2.8.1.14</ecNumber>
    </recommendedName>
</protein>
<dbReference type="GO" id="GO:0000049">
    <property type="term" value="F:tRNA binding"/>
    <property type="evidence" value="ECO:0007669"/>
    <property type="project" value="UniProtKB-KW"/>
</dbReference>
<keyword evidence="9" id="KW-0067">ATP-binding</keyword>
<keyword evidence="10" id="KW-0694">RNA-binding</keyword>
<dbReference type="CDD" id="cd01998">
    <property type="entry name" value="MnmA_TRMU-like"/>
    <property type="match status" value="1"/>
</dbReference>
<dbReference type="Pfam" id="PF20258">
    <property type="entry name" value="tRNA_Me_trans_C"/>
    <property type="match status" value="1"/>
</dbReference>
<dbReference type="InterPro" id="IPR023382">
    <property type="entry name" value="MnmA-like_central_sf"/>
</dbReference>
<evidence type="ECO:0000256" key="1">
    <source>
        <dbReference type="ARBA" id="ARBA00003986"/>
    </source>
</evidence>
<feature type="domain" description="tRNA-specific 2-thiouridylase MnmA-like C-terminal" evidence="13">
    <location>
        <begin position="246"/>
        <end position="325"/>
    </location>
</feature>
<dbReference type="EMBL" id="JAODUO010000135">
    <property type="protein sequence ID" value="KAK2188329.1"/>
    <property type="molecule type" value="Genomic_DNA"/>
</dbReference>
<dbReference type="NCBIfam" id="TIGR00420">
    <property type="entry name" value="trmU"/>
    <property type="match status" value="1"/>
</dbReference>
<evidence type="ECO:0000256" key="2">
    <source>
        <dbReference type="ARBA" id="ARBA00004173"/>
    </source>
</evidence>
<keyword evidence="11" id="KW-1015">Disulfide bond</keyword>
<keyword evidence="8" id="KW-0547">Nucleotide-binding</keyword>
<organism evidence="14 15">
    <name type="scientific">Ridgeia piscesae</name>
    <name type="common">Tubeworm</name>
    <dbReference type="NCBI Taxonomy" id="27915"/>
    <lineage>
        <taxon>Eukaryota</taxon>
        <taxon>Metazoa</taxon>
        <taxon>Spiralia</taxon>
        <taxon>Lophotrochozoa</taxon>
        <taxon>Annelida</taxon>
        <taxon>Polychaeta</taxon>
        <taxon>Sedentaria</taxon>
        <taxon>Canalipalpata</taxon>
        <taxon>Sabellida</taxon>
        <taxon>Siboglinidae</taxon>
        <taxon>Ridgeia</taxon>
    </lineage>
</organism>
<accession>A0AAD9UGC7</accession>
<keyword evidence="5" id="KW-0820">tRNA-binding</keyword>
<comment type="catalytic activity">
    <reaction evidence="12">
        <text>5-taurinomethyluridine(34) in tRNA + S-sulfanyl-L-cysteinyl-[protein] + AH2 + ATP = 5-taurinomethyl-2-thiouridine(34) in tRNA + L-cysteinyl-[protein] + A + AMP + diphosphate + H(+)</text>
        <dbReference type="Rhea" id="RHEA:47040"/>
        <dbReference type="Rhea" id="RHEA-COMP:10131"/>
        <dbReference type="Rhea" id="RHEA-COMP:11726"/>
        <dbReference type="Rhea" id="RHEA-COMP:11732"/>
        <dbReference type="Rhea" id="RHEA-COMP:11733"/>
        <dbReference type="ChEBI" id="CHEBI:13193"/>
        <dbReference type="ChEBI" id="CHEBI:15378"/>
        <dbReference type="ChEBI" id="CHEBI:17499"/>
        <dbReference type="ChEBI" id="CHEBI:29950"/>
        <dbReference type="ChEBI" id="CHEBI:30616"/>
        <dbReference type="ChEBI" id="CHEBI:33019"/>
        <dbReference type="ChEBI" id="CHEBI:61963"/>
        <dbReference type="ChEBI" id="CHEBI:87171"/>
        <dbReference type="ChEBI" id="CHEBI:87172"/>
        <dbReference type="ChEBI" id="CHEBI:456215"/>
        <dbReference type="EC" id="2.8.1.14"/>
    </reaction>
</comment>
<dbReference type="SUPFAM" id="SSF52402">
    <property type="entry name" value="Adenine nucleotide alpha hydrolases-like"/>
    <property type="match status" value="1"/>
</dbReference>
<dbReference type="Pfam" id="PF03054">
    <property type="entry name" value="tRNA_Me_trans"/>
    <property type="match status" value="1"/>
</dbReference>
<dbReference type="PANTHER" id="PTHR11933">
    <property type="entry name" value="TRNA 5-METHYLAMINOMETHYL-2-THIOURIDYLATE -METHYLTRANSFERASE"/>
    <property type="match status" value="1"/>
</dbReference>
<comment type="similarity">
    <text evidence="3">Belongs to the MnmA/TRMU family.</text>
</comment>
<reference evidence="14" key="1">
    <citation type="journal article" date="2023" name="Mol. Biol. Evol.">
        <title>Third-Generation Sequencing Reveals the Adaptive Role of the Epigenome in Three Deep-Sea Polychaetes.</title>
        <authorList>
            <person name="Perez M."/>
            <person name="Aroh O."/>
            <person name="Sun Y."/>
            <person name="Lan Y."/>
            <person name="Juniper S.K."/>
            <person name="Young C.R."/>
            <person name="Angers B."/>
            <person name="Qian P.Y."/>
        </authorList>
    </citation>
    <scope>NUCLEOTIDE SEQUENCE</scope>
    <source>
        <strain evidence="14">R07B-5</strain>
    </source>
</reference>
<dbReference type="InterPro" id="IPR004506">
    <property type="entry name" value="MnmA-like"/>
</dbReference>
<evidence type="ECO:0000256" key="10">
    <source>
        <dbReference type="ARBA" id="ARBA00022884"/>
    </source>
</evidence>
<keyword evidence="15" id="KW-1185">Reference proteome</keyword>
<gene>
    <name evidence="14" type="ORF">NP493_135g01018</name>
</gene>
<evidence type="ECO:0000313" key="14">
    <source>
        <dbReference type="EMBL" id="KAK2188329.1"/>
    </source>
</evidence>
<keyword evidence="6" id="KW-0808">Transferase</keyword>
<evidence type="ECO:0000256" key="11">
    <source>
        <dbReference type="ARBA" id="ARBA00023157"/>
    </source>
</evidence>
<evidence type="ECO:0000256" key="8">
    <source>
        <dbReference type="ARBA" id="ARBA00022741"/>
    </source>
</evidence>
<dbReference type="EC" id="2.8.1.14" evidence="4"/>